<dbReference type="Pfam" id="PF13438">
    <property type="entry name" value="DUF4113"/>
    <property type="match status" value="1"/>
</dbReference>
<feature type="domain" description="DUF4113" evidence="1">
    <location>
        <begin position="1"/>
        <end position="53"/>
    </location>
</feature>
<dbReference type="InterPro" id="IPR025188">
    <property type="entry name" value="DUF4113"/>
</dbReference>
<proteinExistence type="predicted"/>
<organism evidence="2 3">
    <name type="scientific">Hymenobacter cyanobacteriorum</name>
    <dbReference type="NCBI Taxonomy" id="2926463"/>
    <lineage>
        <taxon>Bacteria</taxon>
        <taxon>Pseudomonadati</taxon>
        <taxon>Bacteroidota</taxon>
        <taxon>Cytophagia</taxon>
        <taxon>Cytophagales</taxon>
        <taxon>Hymenobacteraceae</taxon>
        <taxon>Hymenobacter</taxon>
    </lineage>
</organism>
<dbReference type="AlphaFoldDB" id="A0A9X1VFY3"/>
<sequence>MQKLDALNSKFGKNSLQVATALSGAGKQPNVWPGQAQRRTPAYTTGWAQFWTVKS</sequence>
<gene>
    <name evidence="2" type="ORF">MON38_10690</name>
</gene>
<evidence type="ECO:0000313" key="2">
    <source>
        <dbReference type="EMBL" id="MCI1187888.1"/>
    </source>
</evidence>
<accession>A0A9X1VFY3</accession>
<reference evidence="2" key="1">
    <citation type="submission" date="2022-03" db="EMBL/GenBank/DDBJ databases">
        <title>Bacterial whole genome sequence for Hymenobacter sp. DH14.</title>
        <authorList>
            <person name="Le V."/>
        </authorList>
    </citation>
    <scope>NUCLEOTIDE SEQUENCE</scope>
    <source>
        <strain evidence="2">DH14</strain>
    </source>
</reference>
<dbReference type="RefSeq" id="WP_241936161.1">
    <property type="nucleotide sequence ID" value="NZ_JALBGC010000003.1"/>
</dbReference>
<evidence type="ECO:0000259" key="1">
    <source>
        <dbReference type="Pfam" id="PF13438"/>
    </source>
</evidence>
<keyword evidence="3" id="KW-1185">Reference proteome</keyword>
<comment type="caution">
    <text evidence="2">The sequence shown here is derived from an EMBL/GenBank/DDBJ whole genome shotgun (WGS) entry which is preliminary data.</text>
</comment>
<protein>
    <submittedName>
        <fullName evidence="2">DUF4113 domain-containing protein</fullName>
    </submittedName>
</protein>
<name>A0A9X1VFY3_9BACT</name>
<dbReference type="EMBL" id="JALBGC010000003">
    <property type="protein sequence ID" value="MCI1187888.1"/>
    <property type="molecule type" value="Genomic_DNA"/>
</dbReference>
<evidence type="ECO:0000313" key="3">
    <source>
        <dbReference type="Proteomes" id="UP001139193"/>
    </source>
</evidence>
<dbReference type="Proteomes" id="UP001139193">
    <property type="component" value="Unassembled WGS sequence"/>
</dbReference>